<feature type="domain" description="AIG1-type G" evidence="4">
    <location>
        <begin position="1"/>
        <end position="95"/>
    </location>
</feature>
<keyword evidence="2" id="KW-0342">GTP-binding</keyword>
<comment type="caution">
    <text evidence="5">The sequence shown here is derived from an EMBL/GenBank/DDBJ whole genome shotgun (WGS) entry which is preliminary data.</text>
</comment>
<evidence type="ECO:0000256" key="2">
    <source>
        <dbReference type="ARBA" id="ARBA00023134"/>
    </source>
</evidence>
<evidence type="ECO:0000259" key="4">
    <source>
        <dbReference type="Pfam" id="PF04548"/>
    </source>
</evidence>
<proteinExistence type="predicted"/>
<name>A0A699K5J5_TANCI</name>
<dbReference type="PANTHER" id="PTHR10903">
    <property type="entry name" value="GTPASE, IMAP FAMILY MEMBER-RELATED"/>
    <property type="match status" value="1"/>
</dbReference>
<keyword evidence="3" id="KW-0812">Transmembrane</keyword>
<dbReference type="EMBL" id="BKCJ010474079">
    <property type="protein sequence ID" value="GFA71466.1"/>
    <property type="molecule type" value="Genomic_DNA"/>
</dbReference>
<dbReference type="InterPro" id="IPR006703">
    <property type="entry name" value="G_AIG1"/>
</dbReference>
<dbReference type="Gene3D" id="3.40.50.300">
    <property type="entry name" value="P-loop containing nucleotide triphosphate hydrolases"/>
    <property type="match status" value="1"/>
</dbReference>
<feature type="transmembrane region" description="Helical" evidence="3">
    <location>
        <begin position="118"/>
        <end position="142"/>
    </location>
</feature>
<accession>A0A699K5J5</accession>
<dbReference type="Pfam" id="PF04548">
    <property type="entry name" value="AIG1"/>
    <property type="match status" value="1"/>
</dbReference>
<reference evidence="5" key="1">
    <citation type="journal article" date="2019" name="Sci. Rep.">
        <title>Draft genome of Tanacetum cinerariifolium, the natural source of mosquito coil.</title>
        <authorList>
            <person name="Yamashiro T."/>
            <person name="Shiraishi A."/>
            <person name="Satake H."/>
            <person name="Nakayama K."/>
        </authorList>
    </citation>
    <scope>NUCLEOTIDE SEQUENCE</scope>
</reference>
<dbReference type="InterPro" id="IPR045058">
    <property type="entry name" value="GIMA/IAN/Toc"/>
</dbReference>
<gene>
    <name evidence="5" type="ORF">Tci_643438</name>
</gene>
<organism evidence="5">
    <name type="scientific">Tanacetum cinerariifolium</name>
    <name type="common">Dalmatian daisy</name>
    <name type="synonym">Chrysanthemum cinerariifolium</name>
    <dbReference type="NCBI Taxonomy" id="118510"/>
    <lineage>
        <taxon>Eukaryota</taxon>
        <taxon>Viridiplantae</taxon>
        <taxon>Streptophyta</taxon>
        <taxon>Embryophyta</taxon>
        <taxon>Tracheophyta</taxon>
        <taxon>Spermatophyta</taxon>
        <taxon>Magnoliopsida</taxon>
        <taxon>eudicotyledons</taxon>
        <taxon>Gunneridae</taxon>
        <taxon>Pentapetalae</taxon>
        <taxon>asterids</taxon>
        <taxon>campanulids</taxon>
        <taxon>Asterales</taxon>
        <taxon>Asteraceae</taxon>
        <taxon>Asteroideae</taxon>
        <taxon>Anthemideae</taxon>
        <taxon>Anthemidinae</taxon>
        <taxon>Tanacetum</taxon>
    </lineage>
</organism>
<feature type="transmembrane region" description="Helical" evidence="3">
    <location>
        <begin position="14"/>
        <end position="36"/>
    </location>
</feature>
<keyword evidence="3" id="KW-0472">Membrane</keyword>
<evidence type="ECO:0000313" key="5">
    <source>
        <dbReference type="EMBL" id="GFA71466.1"/>
    </source>
</evidence>
<keyword evidence="3" id="KW-1133">Transmembrane helix</keyword>
<dbReference type="AlphaFoldDB" id="A0A699K5J5"/>
<dbReference type="GO" id="GO:0005525">
    <property type="term" value="F:GTP binding"/>
    <property type="evidence" value="ECO:0007669"/>
    <property type="project" value="UniProtKB-KW"/>
</dbReference>
<sequence>MFDSSLDLETIGEQIVRCIIMAKDGLHAVLFVFLICSRFLEEENVVVISLVALFKTKIYDFIIMVFIGGDELEDNGKTFEDFLHDSPEALKVEVRYATSLRDFSNSRNRKQNGLSETYVIAISVVSTVAAITLMFFTALLYFRNRRLGFVRAEDGTSTYYSSSLSSRQQKRPLFLNGFQHEMTSDGKTSWKLQTI</sequence>
<dbReference type="PANTHER" id="PTHR10903:SF184">
    <property type="entry name" value="GTP-BINDING PROTEIN A"/>
    <property type="match status" value="1"/>
</dbReference>
<evidence type="ECO:0000256" key="1">
    <source>
        <dbReference type="ARBA" id="ARBA00022741"/>
    </source>
</evidence>
<keyword evidence="1" id="KW-0547">Nucleotide-binding</keyword>
<feature type="transmembrane region" description="Helical" evidence="3">
    <location>
        <begin position="45"/>
        <end position="67"/>
    </location>
</feature>
<protein>
    <recommendedName>
        <fullName evidence="4">AIG1-type G domain-containing protein</fullName>
    </recommendedName>
</protein>
<evidence type="ECO:0000256" key="3">
    <source>
        <dbReference type="SAM" id="Phobius"/>
    </source>
</evidence>
<dbReference type="InterPro" id="IPR027417">
    <property type="entry name" value="P-loop_NTPase"/>
</dbReference>